<keyword evidence="1" id="KW-0812">Transmembrane</keyword>
<dbReference type="RefSeq" id="WP_084117426.1">
    <property type="nucleotide sequence ID" value="NZ_FWXH01000022.1"/>
</dbReference>
<proteinExistence type="predicted"/>
<accession>A0A1W1XWC9</accession>
<dbReference type="EMBL" id="FWXH01000022">
    <property type="protein sequence ID" value="SMC28165.1"/>
    <property type="molecule type" value="Genomic_DNA"/>
</dbReference>
<sequence>MNIEKAIKKQKSKFRRFIVAIAMLIIVLPVILYFSKQTNTFFIVYLVIIELLIMLFVLLRINNESLSYEVDINKIRIDAGFPKKLISVACDKIELIHAEGNDKDMHVVLICKTKLRNKCVKPVDINFLKNYPYAGYYYGKLKKRNLEQEYFYTIIKTGGYKKYSLLNELYKGCTIAAFTEESIAKIKEYRNIVE</sequence>
<feature type="transmembrane region" description="Helical" evidence="1">
    <location>
        <begin position="17"/>
        <end position="35"/>
    </location>
</feature>
<organism evidence="2 3">
    <name type="scientific">Clostridium acidisoli DSM 12555</name>
    <dbReference type="NCBI Taxonomy" id="1121291"/>
    <lineage>
        <taxon>Bacteria</taxon>
        <taxon>Bacillati</taxon>
        <taxon>Bacillota</taxon>
        <taxon>Clostridia</taxon>
        <taxon>Eubacteriales</taxon>
        <taxon>Clostridiaceae</taxon>
        <taxon>Clostridium</taxon>
    </lineage>
</organism>
<gene>
    <name evidence="2" type="ORF">SAMN02745134_03419</name>
</gene>
<evidence type="ECO:0000313" key="2">
    <source>
        <dbReference type="EMBL" id="SMC28165.1"/>
    </source>
</evidence>
<protein>
    <submittedName>
        <fullName evidence="2">Uncharacterized protein</fullName>
    </submittedName>
</protein>
<dbReference type="Proteomes" id="UP000192468">
    <property type="component" value="Unassembled WGS sequence"/>
</dbReference>
<dbReference type="AlphaFoldDB" id="A0A1W1XWC9"/>
<evidence type="ECO:0000313" key="3">
    <source>
        <dbReference type="Proteomes" id="UP000192468"/>
    </source>
</evidence>
<reference evidence="2 3" key="1">
    <citation type="submission" date="2017-04" db="EMBL/GenBank/DDBJ databases">
        <authorList>
            <person name="Afonso C.L."/>
            <person name="Miller P.J."/>
            <person name="Scott M.A."/>
            <person name="Spackman E."/>
            <person name="Goraichik I."/>
            <person name="Dimitrov K.M."/>
            <person name="Suarez D.L."/>
            <person name="Swayne D.E."/>
        </authorList>
    </citation>
    <scope>NUCLEOTIDE SEQUENCE [LARGE SCALE GENOMIC DNA]</scope>
    <source>
        <strain evidence="2 3">DSM 12555</strain>
    </source>
</reference>
<keyword evidence="1" id="KW-0472">Membrane</keyword>
<name>A0A1W1XWC9_9CLOT</name>
<evidence type="ECO:0000256" key="1">
    <source>
        <dbReference type="SAM" id="Phobius"/>
    </source>
</evidence>
<keyword evidence="1" id="KW-1133">Transmembrane helix</keyword>
<feature type="transmembrane region" description="Helical" evidence="1">
    <location>
        <begin position="41"/>
        <end position="59"/>
    </location>
</feature>
<dbReference type="OrthoDB" id="1937989at2"/>
<keyword evidence="3" id="KW-1185">Reference proteome</keyword>
<dbReference type="STRING" id="1121291.SAMN02745134_03419"/>